<keyword evidence="3" id="KW-1185">Reference proteome</keyword>
<evidence type="ECO:0000313" key="2">
    <source>
        <dbReference type="EMBL" id="KAJ4951794.1"/>
    </source>
</evidence>
<organism evidence="2 3">
    <name type="scientific">Protea cynaroides</name>
    <dbReference type="NCBI Taxonomy" id="273540"/>
    <lineage>
        <taxon>Eukaryota</taxon>
        <taxon>Viridiplantae</taxon>
        <taxon>Streptophyta</taxon>
        <taxon>Embryophyta</taxon>
        <taxon>Tracheophyta</taxon>
        <taxon>Spermatophyta</taxon>
        <taxon>Magnoliopsida</taxon>
        <taxon>Proteales</taxon>
        <taxon>Proteaceae</taxon>
        <taxon>Protea</taxon>
    </lineage>
</organism>
<proteinExistence type="predicted"/>
<sequence length="132" mass="14488">MEGEKEEVSSDSGSYLNSNSNSSSESSSNGDAGDSSEDTTSKKHEVKYVVVDEADRFDALANDLSQALKAKDEATRLCNTHVKFVEDMLTESERMKSAYKAERKHARYATSASKKVTNDLLLACQSLQKHEG</sequence>
<protein>
    <submittedName>
        <fullName evidence="2">Uncharacterized protein</fullName>
    </submittedName>
</protein>
<reference evidence="2" key="1">
    <citation type="journal article" date="2023" name="Plant J.">
        <title>The genome of the king protea, Protea cynaroides.</title>
        <authorList>
            <person name="Chang J."/>
            <person name="Duong T.A."/>
            <person name="Schoeman C."/>
            <person name="Ma X."/>
            <person name="Roodt D."/>
            <person name="Barker N."/>
            <person name="Li Z."/>
            <person name="Van de Peer Y."/>
            <person name="Mizrachi E."/>
        </authorList>
    </citation>
    <scope>NUCLEOTIDE SEQUENCE</scope>
    <source>
        <tissue evidence="2">Young leaves</tissue>
    </source>
</reference>
<evidence type="ECO:0000313" key="3">
    <source>
        <dbReference type="Proteomes" id="UP001141806"/>
    </source>
</evidence>
<dbReference type="Proteomes" id="UP001141806">
    <property type="component" value="Unassembled WGS sequence"/>
</dbReference>
<gene>
    <name evidence="2" type="ORF">NE237_028626</name>
</gene>
<feature type="compositionally biased region" description="Low complexity" evidence="1">
    <location>
        <begin position="10"/>
        <end position="33"/>
    </location>
</feature>
<dbReference type="EMBL" id="JAMYWD010000012">
    <property type="protein sequence ID" value="KAJ4951794.1"/>
    <property type="molecule type" value="Genomic_DNA"/>
</dbReference>
<accession>A0A9Q0GQM2</accession>
<comment type="caution">
    <text evidence="2">The sequence shown here is derived from an EMBL/GenBank/DDBJ whole genome shotgun (WGS) entry which is preliminary data.</text>
</comment>
<dbReference type="AlphaFoldDB" id="A0A9Q0GQM2"/>
<feature type="region of interest" description="Disordered" evidence="1">
    <location>
        <begin position="1"/>
        <end position="45"/>
    </location>
</feature>
<evidence type="ECO:0000256" key="1">
    <source>
        <dbReference type="SAM" id="MobiDB-lite"/>
    </source>
</evidence>
<name>A0A9Q0GQM2_9MAGN</name>